<feature type="compositionally biased region" description="Basic and acidic residues" evidence="1">
    <location>
        <begin position="177"/>
        <end position="198"/>
    </location>
</feature>
<proteinExistence type="predicted"/>
<evidence type="ECO:0000256" key="1">
    <source>
        <dbReference type="SAM" id="MobiDB-lite"/>
    </source>
</evidence>
<reference evidence="2" key="1">
    <citation type="journal article" date="2019" name="Sci. Rep.">
        <title>Draft genome of Tanacetum cinerariifolium, the natural source of mosquito coil.</title>
        <authorList>
            <person name="Yamashiro T."/>
            <person name="Shiraishi A."/>
            <person name="Satake H."/>
            <person name="Nakayama K."/>
        </authorList>
    </citation>
    <scope>NUCLEOTIDE SEQUENCE</scope>
</reference>
<name>A0A699HEP3_TANCI</name>
<gene>
    <name evidence="2" type="ORF">Tci_372212</name>
</gene>
<dbReference type="EMBL" id="BKCJ010144763">
    <property type="protein sequence ID" value="GEY00238.1"/>
    <property type="molecule type" value="Genomic_DNA"/>
</dbReference>
<evidence type="ECO:0000313" key="2">
    <source>
        <dbReference type="EMBL" id="GEY00238.1"/>
    </source>
</evidence>
<dbReference type="AlphaFoldDB" id="A0A699HEP3"/>
<protein>
    <submittedName>
        <fullName evidence="2">GAF domain-containing protein</fullName>
    </submittedName>
</protein>
<accession>A0A699HEP3</accession>
<sequence length="288" mass="32573">MLVDRPRLGLGYGLHPLNVDADVLEMAKYVKNNKIILVYVEHRISNVDSSIFVIPKKEVAIAVDNHLRKPPIEIDSSPNVNRNLTPMCHRNLKKEWEQVSSKALSIESVDPFDGLNEILGDYANTKEEITRKQTIVHVGNSSTVNDVLDLEMLFETEGVGPIGKFKEVEVDADNESEEKSDTKENDTNGIDSKDLDYDPKHDEVFDDDEHIVKDVSMSMNNFNFIPYPKHGLSIGGVEVQDHDLDVIDYDLSGNDLDDGIDSERRIQLRELKRTCKQKIRVLISITST</sequence>
<feature type="region of interest" description="Disordered" evidence="1">
    <location>
        <begin position="172"/>
        <end position="198"/>
    </location>
</feature>
<comment type="caution">
    <text evidence="2">The sequence shown here is derived from an EMBL/GenBank/DDBJ whole genome shotgun (WGS) entry which is preliminary data.</text>
</comment>
<organism evidence="2">
    <name type="scientific">Tanacetum cinerariifolium</name>
    <name type="common">Dalmatian daisy</name>
    <name type="synonym">Chrysanthemum cinerariifolium</name>
    <dbReference type="NCBI Taxonomy" id="118510"/>
    <lineage>
        <taxon>Eukaryota</taxon>
        <taxon>Viridiplantae</taxon>
        <taxon>Streptophyta</taxon>
        <taxon>Embryophyta</taxon>
        <taxon>Tracheophyta</taxon>
        <taxon>Spermatophyta</taxon>
        <taxon>Magnoliopsida</taxon>
        <taxon>eudicotyledons</taxon>
        <taxon>Gunneridae</taxon>
        <taxon>Pentapetalae</taxon>
        <taxon>asterids</taxon>
        <taxon>campanulids</taxon>
        <taxon>Asterales</taxon>
        <taxon>Asteraceae</taxon>
        <taxon>Asteroideae</taxon>
        <taxon>Anthemideae</taxon>
        <taxon>Anthemidinae</taxon>
        <taxon>Tanacetum</taxon>
    </lineage>
</organism>